<feature type="non-terminal residue" evidence="2">
    <location>
        <position position="1"/>
    </location>
</feature>
<reference evidence="2 3" key="1">
    <citation type="submission" date="2015-08" db="EMBL/GenBank/DDBJ databases">
        <title>The genome of the Asian arowana (Scleropages formosus).</title>
        <authorList>
            <person name="Tan M.H."/>
            <person name="Gan H.M."/>
            <person name="Croft L.J."/>
            <person name="Austin C.M."/>
        </authorList>
    </citation>
    <scope>NUCLEOTIDE SEQUENCE [LARGE SCALE GENOMIC DNA]</scope>
    <source>
        <strain evidence="2">Aro1</strain>
    </source>
</reference>
<proteinExistence type="predicted"/>
<feature type="region of interest" description="Disordered" evidence="1">
    <location>
        <begin position="152"/>
        <end position="237"/>
    </location>
</feature>
<feature type="compositionally biased region" description="Polar residues" evidence="1">
    <location>
        <begin position="221"/>
        <end position="232"/>
    </location>
</feature>
<dbReference type="EMBL" id="JARO02002347">
    <property type="protein sequence ID" value="KPP72891.1"/>
    <property type="molecule type" value="Genomic_DNA"/>
</dbReference>
<dbReference type="Proteomes" id="UP000034805">
    <property type="component" value="Unassembled WGS sequence"/>
</dbReference>
<feature type="compositionally biased region" description="Low complexity" evidence="1">
    <location>
        <begin position="257"/>
        <end position="272"/>
    </location>
</feature>
<gene>
    <name evidence="2" type="ORF">Z043_108072</name>
</gene>
<feature type="compositionally biased region" description="Polar residues" evidence="1">
    <location>
        <begin position="273"/>
        <end position="288"/>
    </location>
</feature>
<sequence length="328" mass="36075">NTELNTHDVSPPVCYAPAWLVRGRLTKSVSAAGSESVCIPSSRRLTETRIVETRDRVSNTVSRCSAQSVLLVECTAACFVTQLTSYAMEVGEREAARQCYIDLIAARLRIGEYCLLAQKWKKKFNRDMLKIEDGLVFAFENGKPKIVLSHHSFDEAVPEKPQRGTSSRRKTVPDASAIRKENKAPSRFTFKDTSTENRASPLAKFPARARPSRKSEKDQRVPSQKQSKVATESSKESMVCLTREQLQMILNTISQASGNSSVNPSCSSQPLSGGSQDELNEETTVSGTEKSHPGAVGESAHHNKNDNSAAESKDDRVISHGLSRDLFS</sequence>
<evidence type="ECO:0000256" key="1">
    <source>
        <dbReference type="SAM" id="MobiDB-lite"/>
    </source>
</evidence>
<dbReference type="AlphaFoldDB" id="A0A0P7XCL5"/>
<organism evidence="2 3">
    <name type="scientific">Scleropages formosus</name>
    <name type="common">Asian bonytongue</name>
    <name type="synonym">Osteoglossum formosum</name>
    <dbReference type="NCBI Taxonomy" id="113540"/>
    <lineage>
        <taxon>Eukaryota</taxon>
        <taxon>Metazoa</taxon>
        <taxon>Chordata</taxon>
        <taxon>Craniata</taxon>
        <taxon>Vertebrata</taxon>
        <taxon>Euteleostomi</taxon>
        <taxon>Actinopterygii</taxon>
        <taxon>Neopterygii</taxon>
        <taxon>Teleostei</taxon>
        <taxon>Osteoglossocephala</taxon>
        <taxon>Osteoglossomorpha</taxon>
        <taxon>Osteoglossiformes</taxon>
        <taxon>Osteoglossidae</taxon>
        <taxon>Scleropages</taxon>
    </lineage>
</organism>
<name>A0A0P7XCL5_SCLFO</name>
<feature type="compositionally biased region" description="Basic and acidic residues" evidence="1">
    <location>
        <begin position="152"/>
        <end position="162"/>
    </location>
</feature>
<feature type="non-terminal residue" evidence="2">
    <location>
        <position position="328"/>
    </location>
</feature>
<accession>A0A0P7XCL5</accession>
<feature type="compositionally biased region" description="Basic and acidic residues" evidence="1">
    <location>
        <begin position="177"/>
        <end position="195"/>
    </location>
</feature>
<feature type="compositionally biased region" description="Basic and acidic residues" evidence="1">
    <location>
        <begin position="299"/>
        <end position="318"/>
    </location>
</feature>
<feature type="region of interest" description="Disordered" evidence="1">
    <location>
        <begin position="256"/>
        <end position="328"/>
    </location>
</feature>
<comment type="caution">
    <text evidence="2">The sequence shown here is derived from an EMBL/GenBank/DDBJ whole genome shotgun (WGS) entry which is preliminary data.</text>
</comment>
<protein>
    <submittedName>
        <fullName evidence="2">Uncharacterized protein</fullName>
    </submittedName>
</protein>
<evidence type="ECO:0000313" key="2">
    <source>
        <dbReference type="EMBL" id="KPP72891.1"/>
    </source>
</evidence>
<evidence type="ECO:0000313" key="3">
    <source>
        <dbReference type="Proteomes" id="UP000034805"/>
    </source>
</evidence>